<comment type="subunit">
    <text evidence="6">Homodimer.</text>
</comment>
<dbReference type="Gene3D" id="3.40.50.360">
    <property type="match status" value="1"/>
</dbReference>
<keyword evidence="2 6" id="KW-0288">FMN</keyword>
<comment type="catalytic activity">
    <reaction evidence="6">
        <text>2 a quinone + NADH + H(+) = 2 a 1,4-benzosemiquinone + NAD(+)</text>
        <dbReference type="Rhea" id="RHEA:65952"/>
        <dbReference type="ChEBI" id="CHEBI:15378"/>
        <dbReference type="ChEBI" id="CHEBI:57540"/>
        <dbReference type="ChEBI" id="CHEBI:57945"/>
        <dbReference type="ChEBI" id="CHEBI:132124"/>
        <dbReference type="ChEBI" id="CHEBI:134225"/>
    </reaction>
</comment>
<dbReference type="EMBL" id="JAXAFJ010000015">
    <property type="protein sequence ID" value="MDX6807648.1"/>
    <property type="molecule type" value="Genomic_DNA"/>
</dbReference>
<comment type="caution">
    <text evidence="8">The sequence shown here is derived from an EMBL/GenBank/DDBJ whole genome shotgun (WGS) entry which is preliminary data.</text>
</comment>
<evidence type="ECO:0000313" key="9">
    <source>
        <dbReference type="Proteomes" id="UP001274321"/>
    </source>
</evidence>
<dbReference type="SUPFAM" id="SSF52218">
    <property type="entry name" value="Flavoproteins"/>
    <property type="match status" value="1"/>
</dbReference>
<evidence type="ECO:0000256" key="1">
    <source>
        <dbReference type="ARBA" id="ARBA00022630"/>
    </source>
</evidence>
<keyword evidence="3 6" id="KW-0560">Oxidoreductase</keyword>
<dbReference type="HAMAP" id="MF_01216">
    <property type="entry name" value="Azoreductase_type1"/>
    <property type="match status" value="1"/>
</dbReference>
<proteinExistence type="inferred from homology"/>
<comment type="cofactor">
    <cofactor evidence="6">
        <name>FMN</name>
        <dbReference type="ChEBI" id="CHEBI:58210"/>
    </cofactor>
    <text evidence="6">Binds 1 FMN per subunit.</text>
</comment>
<evidence type="ECO:0000256" key="4">
    <source>
        <dbReference type="ARBA" id="ARBA00023027"/>
    </source>
</evidence>
<reference evidence="8 9" key="1">
    <citation type="submission" date="2023-11" db="EMBL/GenBank/DDBJ databases">
        <authorList>
            <person name="Bao R."/>
        </authorList>
    </citation>
    <scope>NUCLEOTIDE SEQUENCE [LARGE SCALE GENOMIC DNA]</scope>
    <source>
        <strain evidence="8 9">PJ23</strain>
    </source>
</reference>
<feature type="binding site" evidence="6">
    <location>
        <position position="9"/>
    </location>
    <ligand>
        <name>FMN</name>
        <dbReference type="ChEBI" id="CHEBI:58210"/>
    </ligand>
</feature>
<gene>
    <name evidence="6" type="primary">azoR</name>
    <name evidence="8" type="ORF">SCD90_16425</name>
</gene>
<comment type="function">
    <text evidence="6">Also exhibits azoreductase activity. Catalyzes the reductive cleavage of the azo bond in aromatic azo compounds to the corresponding amines.</text>
</comment>
<dbReference type="EC" id="1.7.1.17" evidence="6"/>
<evidence type="ECO:0000256" key="2">
    <source>
        <dbReference type="ARBA" id="ARBA00022643"/>
    </source>
</evidence>
<dbReference type="EC" id="1.6.5.-" evidence="6"/>
<evidence type="ECO:0000256" key="3">
    <source>
        <dbReference type="ARBA" id="ARBA00023002"/>
    </source>
</evidence>
<keyword evidence="4 6" id="KW-0520">NAD</keyword>
<evidence type="ECO:0000313" key="8">
    <source>
        <dbReference type="EMBL" id="MDX6807648.1"/>
    </source>
</evidence>
<comment type="catalytic activity">
    <reaction evidence="5">
        <text>N,N-dimethyl-1,4-phenylenediamine + anthranilate + 2 NAD(+) = 2-(4-dimethylaminophenyl)diazenylbenzoate + 2 NADH + 2 H(+)</text>
        <dbReference type="Rhea" id="RHEA:55872"/>
        <dbReference type="ChEBI" id="CHEBI:15378"/>
        <dbReference type="ChEBI" id="CHEBI:15783"/>
        <dbReference type="ChEBI" id="CHEBI:16567"/>
        <dbReference type="ChEBI" id="CHEBI:57540"/>
        <dbReference type="ChEBI" id="CHEBI:57945"/>
        <dbReference type="ChEBI" id="CHEBI:71579"/>
        <dbReference type="EC" id="1.7.1.17"/>
    </reaction>
    <physiologicalReaction direction="right-to-left" evidence="5">
        <dbReference type="Rhea" id="RHEA:55874"/>
    </physiologicalReaction>
</comment>
<evidence type="ECO:0000256" key="6">
    <source>
        <dbReference type="HAMAP-Rule" id="MF_01216"/>
    </source>
</evidence>
<comment type="similarity">
    <text evidence="6">Belongs to the azoreductase type 1 family.</text>
</comment>
<dbReference type="Proteomes" id="UP001274321">
    <property type="component" value="Unassembled WGS sequence"/>
</dbReference>
<keyword evidence="9" id="KW-1185">Reference proteome</keyword>
<protein>
    <recommendedName>
        <fullName evidence="6">FMN dependent NADH:quinone oxidoreductase</fullName>
        <ecNumber evidence="6">1.6.5.-</ecNumber>
    </recommendedName>
    <alternativeName>
        <fullName evidence="6">Azo-dye reductase</fullName>
    </alternativeName>
    <alternativeName>
        <fullName evidence="6">FMN-dependent NADH-azo compound oxidoreductase</fullName>
    </alternativeName>
    <alternativeName>
        <fullName evidence="6">FMN-dependent NADH-azoreductase</fullName>
        <ecNumber evidence="6">1.7.1.17</ecNumber>
    </alternativeName>
</protein>
<dbReference type="InterPro" id="IPR050104">
    <property type="entry name" value="FMN-dep_NADH:Q_OxRdtase_AzoR1"/>
</dbReference>
<accession>A0ABU4RU28</accession>
<keyword evidence="1 6" id="KW-0285">Flavoprotein</keyword>
<evidence type="ECO:0000256" key="5">
    <source>
        <dbReference type="ARBA" id="ARBA00048542"/>
    </source>
</evidence>
<evidence type="ECO:0000259" key="7">
    <source>
        <dbReference type="Pfam" id="PF02525"/>
    </source>
</evidence>
<dbReference type="Pfam" id="PF02525">
    <property type="entry name" value="Flavodoxin_2"/>
    <property type="match status" value="1"/>
</dbReference>
<feature type="binding site" evidence="6">
    <location>
        <begin position="15"/>
        <end position="17"/>
    </location>
    <ligand>
        <name>FMN</name>
        <dbReference type="ChEBI" id="CHEBI:58210"/>
    </ligand>
</feature>
<name>A0ABU4RU28_9HYPH</name>
<sequence>MNLLHIDSSILGDNSVSRALSAATVSRLTRDNPEIVVTHRDLAAEPLPHISGRTLAAGTAGLQLDQATLDDVALGGRILDEFLAADIVVIGVAFYNFSIPSQLKAWVDRIAIKGKTFQYSEKGAQGLVGGKRVILAIARGGLYGEGTPLHAFEHAESYLRAIFGFMGITAPEVVLAEGINVSPEQREASTRAALDVIDEMRAA</sequence>
<dbReference type="RefSeq" id="WP_319845792.1">
    <property type="nucleotide sequence ID" value="NZ_JAXAFJ010000015.1"/>
</dbReference>
<dbReference type="InterPro" id="IPR023048">
    <property type="entry name" value="NADH:quinone_OxRdtase_FMN_depd"/>
</dbReference>
<dbReference type="PANTHER" id="PTHR43741:SF4">
    <property type="entry name" value="FMN-DEPENDENT NADH:QUINONE OXIDOREDUCTASE"/>
    <property type="match status" value="1"/>
</dbReference>
<dbReference type="PANTHER" id="PTHR43741">
    <property type="entry name" value="FMN-DEPENDENT NADH-AZOREDUCTASE 1"/>
    <property type="match status" value="1"/>
</dbReference>
<feature type="domain" description="Flavodoxin-like fold" evidence="7">
    <location>
        <begin position="1"/>
        <end position="198"/>
    </location>
</feature>
<comment type="function">
    <text evidence="6">Quinone reductase that provides resistance to thiol-specific stress caused by electrophilic quinones.</text>
</comment>
<dbReference type="InterPro" id="IPR029039">
    <property type="entry name" value="Flavoprotein-like_sf"/>
</dbReference>
<comment type="caution">
    <text evidence="6">Lacks conserved residue(s) required for the propagation of feature annotation.</text>
</comment>
<organism evidence="8 9">
    <name type="scientific">Terrihabitans rhizophilus</name>
    <dbReference type="NCBI Taxonomy" id="3092662"/>
    <lineage>
        <taxon>Bacteria</taxon>
        <taxon>Pseudomonadati</taxon>
        <taxon>Pseudomonadota</taxon>
        <taxon>Alphaproteobacteria</taxon>
        <taxon>Hyphomicrobiales</taxon>
        <taxon>Terrihabitans</taxon>
    </lineage>
</organism>
<dbReference type="InterPro" id="IPR003680">
    <property type="entry name" value="Flavodoxin_fold"/>
</dbReference>